<accession>A0A9N9IC95</accession>
<reference evidence="1" key="1">
    <citation type="submission" date="2021-06" db="EMBL/GenBank/DDBJ databases">
        <authorList>
            <person name="Kallberg Y."/>
            <person name="Tangrot J."/>
            <person name="Rosling A."/>
        </authorList>
    </citation>
    <scope>NUCLEOTIDE SEQUENCE</scope>
    <source>
        <strain evidence="1">87-6 pot B 2015</strain>
    </source>
</reference>
<name>A0A9N9IC95_FUNMO</name>
<feature type="non-terminal residue" evidence="1">
    <location>
        <position position="1"/>
    </location>
</feature>
<gene>
    <name evidence="1" type="ORF">FMOSSE_LOCUS15500</name>
</gene>
<sequence length="39" mass="4678">DFNAKTDSVDFEDFYEANFENAVIEMIEDQIPQWSNEIY</sequence>
<organism evidence="1 2">
    <name type="scientific">Funneliformis mosseae</name>
    <name type="common">Endomycorrhizal fungus</name>
    <name type="synonym">Glomus mosseae</name>
    <dbReference type="NCBI Taxonomy" id="27381"/>
    <lineage>
        <taxon>Eukaryota</taxon>
        <taxon>Fungi</taxon>
        <taxon>Fungi incertae sedis</taxon>
        <taxon>Mucoromycota</taxon>
        <taxon>Glomeromycotina</taxon>
        <taxon>Glomeromycetes</taxon>
        <taxon>Glomerales</taxon>
        <taxon>Glomeraceae</taxon>
        <taxon>Funneliformis</taxon>
    </lineage>
</organism>
<comment type="caution">
    <text evidence="1">The sequence shown here is derived from an EMBL/GenBank/DDBJ whole genome shotgun (WGS) entry which is preliminary data.</text>
</comment>
<dbReference type="Proteomes" id="UP000789375">
    <property type="component" value="Unassembled WGS sequence"/>
</dbReference>
<evidence type="ECO:0000313" key="2">
    <source>
        <dbReference type="Proteomes" id="UP000789375"/>
    </source>
</evidence>
<keyword evidence="2" id="KW-1185">Reference proteome</keyword>
<proteinExistence type="predicted"/>
<protein>
    <submittedName>
        <fullName evidence="1">1042_t:CDS:1</fullName>
    </submittedName>
</protein>
<dbReference type="AlphaFoldDB" id="A0A9N9IC95"/>
<dbReference type="EMBL" id="CAJVPP010015968">
    <property type="protein sequence ID" value="CAG8728271.1"/>
    <property type="molecule type" value="Genomic_DNA"/>
</dbReference>
<evidence type="ECO:0000313" key="1">
    <source>
        <dbReference type="EMBL" id="CAG8728271.1"/>
    </source>
</evidence>